<reference evidence="2" key="1">
    <citation type="submission" date="2022-09" db="EMBL/GenBank/DDBJ databases">
        <title>Intensive care unit water sources are persistently colonized with multi-drug resistant bacteria and are the site of extensive horizontal gene transfer of antibiotic resistance genes.</title>
        <authorList>
            <person name="Diorio-Toth L."/>
        </authorList>
    </citation>
    <scope>NUCLEOTIDE SEQUENCE</scope>
    <source>
        <strain evidence="2">GD03920</strain>
    </source>
</reference>
<gene>
    <name evidence="2" type="ORF">N5C10_11440</name>
</gene>
<dbReference type="InterPro" id="IPR006497">
    <property type="entry name" value="Phage_lambda_VrpO_N"/>
</dbReference>
<dbReference type="Pfam" id="PF04492">
    <property type="entry name" value="Phage_rep_O"/>
    <property type="match status" value="1"/>
</dbReference>
<dbReference type="RefSeq" id="WP_149931863.1">
    <property type="nucleotide sequence ID" value="NZ_JAOCBE010000001.1"/>
</dbReference>
<feature type="domain" description="Bacteriophage lambda Replication protein O N-terminal" evidence="1">
    <location>
        <begin position="4"/>
        <end position="76"/>
    </location>
</feature>
<dbReference type="Gene3D" id="1.10.10.10">
    <property type="entry name" value="Winged helix-like DNA-binding domain superfamily/Winged helix DNA-binding domain"/>
    <property type="match status" value="1"/>
</dbReference>
<evidence type="ECO:0000259" key="1">
    <source>
        <dbReference type="Pfam" id="PF04492"/>
    </source>
</evidence>
<evidence type="ECO:0000313" key="3">
    <source>
        <dbReference type="Proteomes" id="UP001159915"/>
    </source>
</evidence>
<name>A0AA42MV91_ACIJO</name>
<organism evidence="2 3">
    <name type="scientific">Acinetobacter johnsonii</name>
    <dbReference type="NCBI Taxonomy" id="40214"/>
    <lineage>
        <taxon>Bacteria</taxon>
        <taxon>Pseudomonadati</taxon>
        <taxon>Pseudomonadota</taxon>
        <taxon>Gammaproteobacteria</taxon>
        <taxon>Moraxellales</taxon>
        <taxon>Moraxellaceae</taxon>
        <taxon>Acinetobacter</taxon>
    </lineage>
</organism>
<sequence length="244" mass="27711">MTVGFTKVLNIYVDIAMRYLTDAAFKILICIVRRTEGWHKLEACISLTQLQADTGKSRTTVLRGLSELDGCRLIRVGKITKNGKAYCLNTFKTEDELIKVLENYRSANTSIKEKQDSLKFVPVQKADKASKINRLAPVKKLDINKDITDIKDYKNIKTSNFLEVLVLPSNVDQNLWNDFVSMRNEIGQPLILTSAKYTLLKLESFGDQANESLIRAIEGGYPNVISIRKNPYVSNVKQSQNWIF</sequence>
<proteinExistence type="predicted"/>
<protein>
    <submittedName>
        <fullName evidence="2">Replication protein</fullName>
    </submittedName>
</protein>
<evidence type="ECO:0000313" key="2">
    <source>
        <dbReference type="EMBL" id="MDH0969839.1"/>
    </source>
</evidence>
<accession>A0AA42MV91</accession>
<dbReference type="InterPro" id="IPR036388">
    <property type="entry name" value="WH-like_DNA-bd_sf"/>
</dbReference>
<dbReference type="AlphaFoldDB" id="A0AA42MV91"/>
<dbReference type="Proteomes" id="UP001159915">
    <property type="component" value="Unassembled WGS sequence"/>
</dbReference>
<dbReference type="GO" id="GO:0006260">
    <property type="term" value="P:DNA replication"/>
    <property type="evidence" value="ECO:0007669"/>
    <property type="project" value="InterPro"/>
</dbReference>
<comment type="caution">
    <text evidence="2">The sequence shown here is derived from an EMBL/GenBank/DDBJ whole genome shotgun (WGS) entry which is preliminary data.</text>
</comment>
<dbReference type="EMBL" id="JAOCBE010000001">
    <property type="protein sequence ID" value="MDH0969839.1"/>
    <property type="molecule type" value="Genomic_DNA"/>
</dbReference>